<dbReference type="RefSeq" id="WP_061967157.1">
    <property type="nucleotide sequence ID" value="NZ_FNBZ01000008.1"/>
</dbReference>
<comment type="caution">
    <text evidence="2">The sequence shown here is derived from an EMBL/GenBank/DDBJ whole genome shotgun (WGS) entry which is preliminary data.</text>
</comment>
<organism evidence="2 3">
    <name type="scientific">Bosea robiniae</name>
    <dbReference type="NCBI Taxonomy" id="1036780"/>
    <lineage>
        <taxon>Bacteria</taxon>
        <taxon>Pseudomonadati</taxon>
        <taxon>Pseudomonadota</taxon>
        <taxon>Alphaproteobacteria</taxon>
        <taxon>Hyphomicrobiales</taxon>
        <taxon>Boseaceae</taxon>
        <taxon>Bosea</taxon>
    </lineage>
</organism>
<feature type="transmembrane region" description="Helical" evidence="1">
    <location>
        <begin position="15"/>
        <end position="33"/>
    </location>
</feature>
<keyword evidence="1" id="KW-1133">Transmembrane helix</keyword>
<protein>
    <submittedName>
        <fullName evidence="2">Cytochrome c oxidase cbb3-type subunit 4</fullName>
    </submittedName>
</protein>
<dbReference type="Proteomes" id="UP000199468">
    <property type="component" value="Unassembled WGS sequence"/>
</dbReference>
<sequence length="56" mass="6469">MDVDHHTLVGFAKSWGLFYLVAMAIGVLIYALWPSNRKRFDRAKKSIFDKDDRPGD</sequence>
<keyword evidence="3" id="KW-1185">Reference proteome</keyword>
<evidence type="ECO:0000313" key="2">
    <source>
        <dbReference type="EMBL" id="SDH44484.1"/>
    </source>
</evidence>
<dbReference type="CDD" id="cd01324">
    <property type="entry name" value="cbb3_Oxidase_CcoQ"/>
    <property type="match status" value="1"/>
</dbReference>
<accession>A0ABY0P600</accession>
<evidence type="ECO:0000256" key="1">
    <source>
        <dbReference type="SAM" id="Phobius"/>
    </source>
</evidence>
<proteinExistence type="predicted"/>
<name>A0ABY0P600_9HYPH</name>
<reference evidence="2 3" key="1">
    <citation type="submission" date="2016-10" db="EMBL/GenBank/DDBJ databases">
        <authorList>
            <person name="Varghese N."/>
            <person name="Submissions S."/>
        </authorList>
    </citation>
    <scope>NUCLEOTIDE SEQUENCE [LARGE SCALE GENOMIC DNA]</scope>
    <source>
        <strain evidence="2 3">DSM 26672</strain>
    </source>
</reference>
<dbReference type="InterPro" id="IPR008621">
    <property type="entry name" value="Cbb3-typ_cyt_oxidase_comp"/>
</dbReference>
<keyword evidence="1" id="KW-0472">Membrane</keyword>
<evidence type="ECO:0000313" key="3">
    <source>
        <dbReference type="Proteomes" id="UP000199468"/>
    </source>
</evidence>
<gene>
    <name evidence="2" type="ORF">SAMN05421844_108292</name>
</gene>
<dbReference type="Pfam" id="PF05545">
    <property type="entry name" value="FixQ"/>
    <property type="match status" value="1"/>
</dbReference>
<dbReference type="EMBL" id="FNBZ01000008">
    <property type="protein sequence ID" value="SDH44484.1"/>
    <property type="molecule type" value="Genomic_DNA"/>
</dbReference>
<keyword evidence="1" id="KW-0812">Transmembrane</keyword>